<evidence type="ECO:0000313" key="3">
    <source>
        <dbReference type="EMBL" id="RLV78730.1"/>
    </source>
</evidence>
<accession>A0A3L8RGM5</accession>
<sequence>MDATTATALGALLVGLGGLATAVVTFVGKRGENAISAYTSLTDQLREELATKKTELAEKSTALAETSAALAVEAAERRTDRGRERPAARHHHPSRRTAVTRTQAALAHRWRTIALACWLVAITGAVLLVWARISSADHRGDQLATEADRRGTAVSTLAGDVRALRGPSEGSRENAGCAGSHECDRGSPGAGQGAGTAPRRAG</sequence>
<reference evidence="3 4" key="1">
    <citation type="journal article" date="2018" name="J. Biol. Chem.">
        <title>Discovery of the actinoplanic acid pathway in Streptomyces rapamycinicus reveals a genetically conserved synergism with rapamycin.</title>
        <authorList>
            <person name="Mrak P."/>
            <person name="Krastel P."/>
            <person name="Pivk Lukancic P."/>
            <person name="Tao J."/>
            <person name="Pistorius D."/>
            <person name="Moore C.M."/>
        </authorList>
    </citation>
    <scope>NUCLEOTIDE SEQUENCE [LARGE SCALE GENOMIC DNA]</scope>
    <source>
        <strain evidence="3 4">NRRL 5491</strain>
    </source>
</reference>
<dbReference type="RefSeq" id="WP_243146117.1">
    <property type="nucleotide sequence ID" value="NC_022785.1"/>
</dbReference>
<feature type="region of interest" description="Disordered" evidence="1">
    <location>
        <begin position="161"/>
        <end position="202"/>
    </location>
</feature>
<gene>
    <name evidence="3" type="ORF">D3C57_110135</name>
</gene>
<keyword evidence="2" id="KW-0812">Transmembrane</keyword>
<keyword evidence="2" id="KW-0472">Membrane</keyword>
<feature type="region of interest" description="Disordered" evidence="1">
    <location>
        <begin position="76"/>
        <end position="100"/>
    </location>
</feature>
<protein>
    <submittedName>
        <fullName evidence="3">Uncharacterized protein</fullName>
    </submittedName>
</protein>
<evidence type="ECO:0000313" key="4">
    <source>
        <dbReference type="Proteomes" id="UP000281594"/>
    </source>
</evidence>
<dbReference type="Proteomes" id="UP000281594">
    <property type="component" value="Unassembled WGS sequence"/>
</dbReference>
<proteinExistence type="predicted"/>
<dbReference type="EMBL" id="QYCY01000001">
    <property type="protein sequence ID" value="RLV78730.1"/>
    <property type="molecule type" value="Genomic_DNA"/>
</dbReference>
<feature type="transmembrane region" description="Helical" evidence="2">
    <location>
        <begin position="110"/>
        <end position="131"/>
    </location>
</feature>
<organism evidence="3 4">
    <name type="scientific">Streptomyces rapamycinicus (strain ATCC 29253 / DSM 41530 / NRRL 5491 / AYB-994)</name>
    <name type="common">Streptomyces hygroscopicus (strain ATCC 29253)</name>
    <dbReference type="NCBI Taxonomy" id="1343740"/>
    <lineage>
        <taxon>Bacteria</taxon>
        <taxon>Bacillati</taxon>
        <taxon>Actinomycetota</taxon>
        <taxon>Actinomycetes</taxon>
        <taxon>Kitasatosporales</taxon>
        <taxon>Streptomycetaceae</taxon>
        <taxon>Streptomyces</taxon>
        <taxon>Streptomyces violaceusniger group</taxon>
    </lineage>
</organism>
<keyword evidence="2" id="KW-1133">Transmembrane helix</keyword>
<name>A0A3L8RGM5_STRRN</name>
<feature type="compositionally biased region" description="Basic and acidic residues" evidence="1">
    <location>
        <begin position="76"/>
        <end position="87"/>
    </location>
</feature>
<comment type="caution">
    <text evidence="3">The sequence shown here is derived from an EMBL/GenBank/DDBJ whole genome shotgun (WGS) entry which is preliminary data.</text>
</comment>
<evidence type="ECO:0000256" key="2">
    <source>
        <dbReference type="SAM" id="Phobius"/>
    </source>
</evidence>
<evidence type="ECO:0000256" key="1">
    <source>
        <dbReference type="SAM" id="MobiDB-lite"/>
    </source>
</evidence>
<dbReference type="AlphaFoldDB" id="A0A3L8RGM5"/>